<dbReference type="PANTHER" id="PTHR42650">
    <property type="entry name" value="TAIL-ANCHORED PROTEIN INSERTION RECEPTOR WRB"/>
    <property type="match status" value="1"/>
</dbReference>
<evidence type="ECO:0000256" key="4">
    <source>
        <dbReference type="ARBA" id="ARBA00022692"/>
    </source>
</evidence>
<comment type="subcellular location">
    <subcellularLocation>
        <location evidence="1">Endoplasmic reticulum membrane</location>
        <topology evidence="1">Multi-pass membrane protein</topology>
    </subcellularLocation>
</comment>
<dbReference type="Gene3D" id="1.10.287.660">
    <property type="entry name" value="Helix hairpin bin"/>
    <property type="match status" value="1"/>
</dbReference>
<evidence type="ECO:0000256" key="6">
    <source>
        <dbReference type="ARBA" id="ARBA00022989"/>
    </source>
</evidence>
<evidence type="ECO:0000256" key="5">
    <source>
        <dbReference type="ARBA" id="ARBA00022824"/>
    </source>
</evidence>
<name>A0AAQ3M4S6_9PEZI</name>
<reference evidence="10 11" key="1">
    <citation type="submission" date="2023-11" db="EMBL/GenBank/DDBJ databases">
        <title>An acidophilic fungus is an integral part of prey digestion in a carnivorous sundew plant.</title>
        <authorList>
            <person name="Tsai I.J."/>
        </authorList>
    </citation>
    <scope>NUCLEOTIDE SEQUENCE [LARGE SCALE GENOMIC DNA]</scope>
    <source>
        <strain evidence="10">169a</strain>
    </source>
</reference>
<gene>
    <name evidence="8" type="primary">GET1</name>
    <name evidence="10" type="ORF">R9X50_00450400</name>
</gene>
<dbReference type="InterPro" id="IPR028945">
    <property type="entry name" value="Get1"/>
</dbReference>
<dbReference type="PANTHER" id="PTHR42650:SF1">
    <property type="entry name" value="GUIDED ENTRY OF TAIL-ANCHORED PROTEINS FACTOR 1"/>
    <property type="match status" value="1"/>
</dbReference>
<dbReference type="InterPro" id="IPR027538">
    <property type="entry name" value="Get1_fungi"/>
</dbReference>
<dbReference type="EMBL" id="CP138585">
    <property type="protein sequence ID" value="WPH01654.1"/>
    <property type="molecule type" value="Genomic_DNA"/>
</dbReference>
<dbReference type="AlphaFoldDB" id="A0AAQ3M4S6"/>
<protein>
    <submittedName>
        <fullName evidence="10">Get1 family, helix hairpin bin domain superfamily protein</fullName>
    </submittedName>
</protein>
<dbReference type="GO" id="GO:0005789">
    <property type="term" value="C:endoplasmic reticulum membrane"/>
    <property type="evidence" value="ECO:0007669"/>
    <property type="project" value="UniProtKB-SubCell"/>
</dbReference>
<feature type="topological domain" description="Cytoplasmic" evidence="8">
    <location>
        <begin position="174"/>
        <end position="216"/>
    </location>
</feature>
<dbReference type="GO" id="GO:0071816">
    <property type="term" value="P:tail-anchored membrane protein insertion into ER membrane"/>
    <property type="evidence" value="ECO:0007669"/>
    <property type="project" value="InterPro"/>
</dbReference>
<keyword evidence="11" id="KW-1185">Reference proteome</keyword>
<feature type="topological domain" description="Lumenal" evidence="8">
    <location>
        <begin position="1"/>
        <end position="5"/>
    </location>
</feature>
<keyword evidence="3 8" id="KW-0813">Transport</keyword>
<evidence type="ECO:0000256" key="2">
    <source>
        <dbReference type="ARBA" id="ARBA00010799"/>
    </source>
</evidence>
<dbReference type="HAMAP" id="MF_03113">
    <property type="entry name" value="Get1"/>
    <property type="match status" value="1"/>
</dbReference>
<comment type="similarity">
    <text evidence="2 8">Belongs to the WRB/GET1 family.</text>
</comment>
<evidence type="ECO:0000313" key="10">
    <source>
        <dbReference type="EMBL" id="WPH01654.1"/>
    </source>
</evidence>
<dbReference type="GO" id="GO:0043495">
    <property type="term" value="F:protein-membrane adaptor activity"/>
    <property type="evidence" value="ECO:0007669"/>
    <property type="project" value="TreeGrafter"/>
</dbReference>
<feature type="chain" id="PRO_5042932901" evidence="9">
    <location>
        <begin position="21"/>
        <end position="216"/>
    </location>
</feature>
<keyword evidence="5 8" id="KW-0256">Endoplasmic reticulum</keyword>
<evidence type="ECO:0000256" key="8">
    <source>
        <dbReference type="HAMAP-Rule" id="MF_03113"/>
    </source>
</evidence>
<evidence type="ECO:0000256" key="1">
    <source>
        <dbReference type="ARBA" id="ARBA00004477"/>
    </source>
</evidence>
<dbReference type="Pfam" id="PF04420">
    <property type="entry name" value="CHD5"/>
    <property type="match status" value="1"/>
</dbReference>
<dbReference type="GO" id="GO:0043529">
    <property type="term" value="C:GET complex"/>
    <property type="evidence" value="ECO:0007669"/>
    <property type="project" value="InterPro"/>
</dbReference>
<evidence type="ECO:0000256" key="3">
    <source>
        <dbReference type="ARBA" id="ARBA00022448"/>
    </source>
</evidence>
<accession>A0AAQ3M4S6</accession>
<keyword evidence="6 8" id="KW-1133">Transmembrane helix</keyword>
<sequence>MPSVLLVVFVIQLLLHTLNTLIGGDNVNQLLWAIYIRLPTPQSDDARKTLQYGKEAQRLKREMAAVSAQDDFAKWARLRRGHDKAKEQYEKAAASQQSTRQMFNRIMSAVRWLGTQGVNFLINTYFGSTPMFWLPQGWVPYYAEWVLSCPRAPLGSISVNVWGIACGSVIAMLSEAVRATITLKQGEVIEGANKGEKLKMEAISIPPVSKNSKKEL</sequence>
<keyword evidence="7 8" id="KW-0472">Membrane</keyword>
<dbReference type="InterPro" id="IPR029012">
    <property type="entry name" value="Helix_hairpin_bin_sf"/>
</dbReference>
<evidence type="ECO:0000313" key="11">
    <source>
        <dbReference type="Proteomes" id="UP001303373"/>
    </source>
</evidence>
<keyword evidence="4 8" id="KW-0812">Transmembrane</keyword>
<proteinExistence type="inferred from homology"/>
<feature type="signal peptide" evidence="9">
    <location>
        <begin position="1"/>
        <end position="20"/>
    </location>
</feature>
<organism evidence="10 11">
    <name type="scientific">Acrodontium crateriforme</name>
    <dbReference type="NCBI Taxonomy" id="150365"/>
    <lineage>
        <taxon>Eukaryota</taxon>
        <taxon>Fungi</taxon>
        <taxon>Dikarya</taxon>
        <taxon>Ascomycota</taxon>
        <taxon>Pezizomycotina</taxon>
        <taxon>Dothideomycetes</taxon>
        <taxon>Dothideomycetidae</taxon>
        <taxon>Mycosphaerellales</taxon>
        <taxon>Teratosphaeriaceae</taxon>
        <taxon>Acrodontium</taxon>
    </lineage>
</organism>
<keyword evidence="9" id="KW-0732">Signal</keyword>
<evidence type="ECO:0000256" key="7">
    <source>
        <dbReference type="ARBA" id="ARBA00023136"/>
    </source>
</evidence>
<dbReference type="Proteomes" id="UP001303373">
    <property type="component" value="Chromosome 6"/>
</dbReference>
<comment type="caution">
    <text evidence="8">Lacks conserved residue(s) required for the propagation of feature annotation.</text>
</comment>
<evidence type="ECO:0000256" key="9">
    <source>
        <dbReference type="SAM" id="SignalP"/>
    </source>
</evidence>